<keyword evidence="1" id="KW-0472">Membrane</keyword>
<keyword evidence="1" id="KW-1133">Transmembrane helix</keyword>
<sequence>MRRRGPGPTSIETAIWKYWAATAGCALAAVWVGMGLQHVLLDAKSCGGRYPDCAGVEAVRTVGMGASMLLFVATLALSVRLRDFWRRSTGFFVRGHEMHRLIPIGAWTIAFFDTVHQINAGHASGGRATFTLAAFSLLFLGLVVELVAGIKHDVFFVRNLVSGFVLFDAPRSAAHTGRPVGEDAEDLARKGLHWNRIMNLSNVTCILGGLLLGYSTHILLIP</sequence>
<feature type="transmembrane region" description="Helical" evidence="1">
    <location>
        <begin position="20"/>
        <end position="41"/>
    </location>
</feature>
<organism evidence="2 3">
    <name type="scientific">Actinomadura bangladeshensis</name>
    <dbReference type="NCBI Taxonomy" id="453573"/>
    <lineage>
        <taxon>Bacteria</taxon>
        <taxon>Bacillati</taxon>
        <taxon>Actinomycetota</taxon>
        <taxon>Actinomycetes</taxon>
        <taxon>Streptosporangiales</taxon>
        <taxon>Thermomonosporaceae</taxon>
        <taxon>Actinomadura</taxon>
    </lineage>
</organism>
<reference evidence="2 3" key="1">
    <citation type="submission" date="2020-01" db="EMBL/GenBank/DDBJ databases">
        <title>Insect and environment-associated Actinomycetes.</title>
        <authorList>
            <person name="Currrie C."/>
            <person name="Chevrette M."/>
            <person name="Carlson C."/>
            <person name="Stubbendieck R."/>
            <person name="Wendt-Pienkowski E."/>
        </authorList>
    </citation>
    <scope>NUCLEOTIDE SEQUENCE [LARGE SCALE GENOMIC DNA]</scope>
    <source>
        <strain evidence="2 3">SID10258</strain>
    </source>
</reference>
<feature type="transmembrane region" description="Helical" evidence="1">
    <location>
        <begin position="101"/>
        <end position="118"/>
    </location>
</feature>
<comment type="caution">
    <text evidence="2">The sequence shown here is derived from an EMBL/GenBank/DDBJ whole genome shotgun (WGS) entry which is preliminary data.</text>
</comment>
<protein>
    <submittedName>
        <fullName evidence="2">Uncharacterized protein</fullName>
    </submittedName>
</protein>
<evidence type="ECO:0000256" key="1">
    <source>
        <dbReference type="SAM" id="Phobius"/>
    </source>
</evidence>
<dbReference type="Proteomes" id="UP000475532">
    <property type="component" value="Unassembled WGS sequence"/>
</dbReference>
<dbReference type="RefSeq" id="WP_163053576.1">
    <property type="nucleotide sequence ID" value="NZ_JAAGLI010000145.1"/>
</dbReference>
<name>A0A6L9QAA6_9ACTN</name>
<evidence type="ECO:0000313" key="2">
    <source>
        <dbReference type="EMBL" id="NEA21982.1"/>
    </source>
</evidence>
<feature type="transmembrane region" description="Helical" evidence="1">
    <location>
        <begin position="130"/>
        <end position="150"/>
    </location>
</feature>
<keyword evidence="1" id="KW-0812">Transmembrane</keyword>
<proteinExistence type="predicted"/>
<accession>A0A6L9QAA6</accession>
<feature type="transmembrane region" description="Helical" evidence="1">
    <location>
        <begin position="61"/>
        <end position="81"/>
    </location>
</feature>
<dbReference type="EMBL" id="JAAGLI010000145">
    <property type="protein sequence ID" value="NEA21982.1"/>
    <property type="molecule type" value="Genomic_DNA"/>
</dbReference>
<feature type="transmembrane region" description="Helical" evidence="1">
    <location>
        <begin position="199"/>
        <end position="221"/>
    </location>
</feature>
<dbReference type="AlphaFoldDB" id="A0A6L9QAA6"/>
<evidence type="ECO:0000313" key="3">
    <source>
        <dbReference type="Proteomes" id="UP000475532"/>
    </source>
</evidence>
<gene>
    <name evidence="2" type="ORF">G3I70_05660</name>
</gene>